<dbReference type="PANTHER" id="PTHR48085:SF5">
    <property type="entry name" value="CADMIUM_ZINC-TRANSPORTING ATPASE HMA4-RELATED"/>
    <property type="match status" value="1"/>
</dbReference>
<dbReference type="EMBL" id="CP036339">
    <property type="protein sequence ID" value="QDT72724.1"/>
    <property type="molecule type" value="Genomic_DNA"/>
</dbReference>
<keyword evidence="13" id="KW-1185">Reference proteome</keyword>
<accession>A0A517TWI0</accession>
<dbReference type="SFLD" id="SFLDG00002">
    <property type="entry name" value="C1.7:_P-type_atpase_like"/>
    <property type="match status" value="1"/>
</dbReference>
<feature type="transmembrane region" description="Helical" evidence="10">
    <location>
        <begin position="571"/>
        <end position="595"/>
    </location>
</feature>
<organism evidence="12 13">
    <name type="scientific">Lacipirellula limnantheis</name>
    <dbReference type="NCBI Taxonomy" id="2528024"/>
    <lineage>
        <taxon>Bacteria</taxon>
        <taxon>Pseudomonadati</taxon>
        <taxon>Planctomycetota</taxon>
        <taxon>Planctomycetia</taxon>
        <taxon>Pirellulales</taxon>
        <taxon>Lacipirellulaceae</taxon>
        <taxon>Lacipirellula</taxon>
    </lineage>
</organism>
<dbReference type="InterPro" id="IPR059000">
    <property type="entry name" value="ATPase_P-type_domA"/>
</dbReference>
<feature type="transmembrane region" description="Helical" evidence="10">
    <location>
        <begin position="17"/>
        <end position="37"/>
    </location>
</feature>
<proteinExistence type="inferred from homology"/>
<dbReference type="InterPro" id="IPR044492">
    <property type="entry name" value="P_typ_ATPase_HD_dom"/>
</dbReference>
<dbReference type="SUPFAM" id="SSF81665">
    <property type="entry name" value="Calcium ATPase, transmembrane domain M"/>
    <property type="match status" value="1"/>
</dbReference>
<dbReference type="Gene3D" id="3.40.1110.10">
    <property type="entry name" value="Calcium-transporting ATPase, cytoplasmic domain N"/>
    <property type="match status" value="1"/>
</dbReference>
<keyword evidence="7 10" id="KW-0472">Membrane</keyword>
<evidence type="ECO:0000259" key="11">
    <source>
        <dbReference type="Pfam" id="PF00122"/>
    </source>
</evidence>
<feature type="transmembrane region" description="Helical" evidence="10">
    <location>
        <begin position="246"/>
        <end position="265"/>
    </location>
</feature>
<dbReference type="Gene3D" id="2.70.150.10">
    <property type="entry name" value="Calcium-transporting ATPase, cytoplasmic transduction domain A"/>
    <property type="match status" value="1"/>
</dbReference>
<evidence type="ECO:0000256" key="1">
    <source>
        <dbReference type="ARBA" id="ARBA00004370"/>
    </source>
</evidence>
<protein>
    <recommendedName>
        <fullName evidence="8">P-type Zn(2+) transporter</fullName>
        <ecNumber evidence="8">7.2.2.12</ecNumber>
    </recommendedName>
</protein>
<keyword evidence="10" id="KW-1003">Cell membrane</keyword>
<keyword evidence="5" id="KW-1278">Translocase</keyword>
<evidence type="ECO:0000256" key="8">
    <source>
        <dbReference type="ARBA" id="ARBA00039097"/>
    </source>
</evidence>
<dbReference type="InterPro" id="IPR036412">
    <property type="entry name" value="HAD-like_sf"/>
</dbReference>
<evidence type="ECO:0000256" key="10">
    <source>
        <dbReference type="RuleBase" id="RU362081"/>
    </source>
</evidence>
<dbReference type="SUPFAM" id="SSF56784">
    <property type="entry name" value="HAD-like"/>
    <property type="match status" value="1"/>
</dbReference>
<keyword evidence="3 10" id="KW-0812">Transmembrane</keyword>
<keyword evidence="4 10" id="KW-0479">Metal-binding</keyword>
<dbReference type="Pfam" id="PF00122">
    <property type="entry name" value="E1-E2_ATPase"/>
    <property type="match status" value="1"/>
</dbReference>
<keyword evidence="10" id="KW-0547">Nucleotide-binding</keyword>
<keyword evidence="6 10" id="KW-1133">Transmembrane helix</keyword>
<dbReference type="GO" id="GO:0016463">
    <property type="term" value="F:P-type zinc transporter activity"/>
    <property type="evidence" value="ECO:0007669"/>
    <property type="project" value="UniProtKB-EC"/>
</dbReference>
<dbReference type="NCBIfam" id="TIGR01512">
    <property type="entry name" value="ATPase-IB2_Cd"/>
    <property type="match status" value="1"/>
</dbReference>
<dbReference type="InterPro" id="IPR023298">
    <property type="entry name" value="ATPase_P-typ_TM_dom_sf"/>
</dbReference>
<dbReference type="InterPro" id="IPR018303">
    <property type="entry name" value="ATPase_P-typ_P_site"/>
</dbReference>
<name>A0A517TWI0_9BACT</name>
<dbReference type="RefSeq" id="WP_145432262.1">
    <property type="nucleotide sequence ID" value="NZ_CP036339.1"/>
</dbReference>
<dbReference type="GO" id="GO:0005524">
    <property type="term" value="F:ATP binding"/>
    <property type="evidence" value="ECO:0007669"/>
    <property type="project" value="UniProtKB-UniRule"/>
</dbReference>
<dbReference type="SUPFAM" id="SSF81653">
    <property type="entry name" value="Calcium ATPase, transduction domain A"/>
    <property type="match status" value="1"/>
</dbReference>
<feature type="domain" description="P-type ATPase A" evidence="11">
    <location>
        <begin position="131"/>
        <end position="229"/>
    </location>
</feature>
<dbReference type="GO" id="GO:0005886">
    <property type="term" value="C:plasma membrane"/>
    <property type="evidence" value="ECO:0007669"/>
    <property type="project" value="UniProtKB-SubCell"/>
</dbReference>
<dbReference type="InterPro" id="IPR023214">
    <property type="entry name" value="HAD_sf"/>
</dbReference>
<dbReference type="InterPro" id="IPR001757">
    <property type="entry name" value="P_typ_ATPase"/>
</dbReference>
<dbReference type="InterPro" id="IPR023299">
    <property type="entry name" value="ATPase_P-typ_cyto_dom_N"/>
</dbReference>
<evidence type="ECO:0000256" key="2">
    <source>
        <dbReference type="ARBA" id="ARBA00006024"/>
    </source>
</evidence>
<reference evidence="12 13" key="1">
    <citation type="submission" date="2019-02" db="EMBL/GenBank/DDBJ databases">
        <title>Deep-cultivation of Planctomycetes and their phenomic and genomic characterization uncovers novel biology.</title>
        <authorList>
            <person name="Wiegand S."/>
            <person name="Jogler M."/>
            <person name="Boedeker C."/>
            <person name="Pinto D."/>
            <person name="Vollmers J."/>
            <person name="Rivas-Marin E."/>
            <person name="Kohn T."/>
            <person name="Peeters S.H."/>
            <person name="Heuer A."/>
            <person name="Rast P."/>
            <person name="Oberbeckmann S."/>
            <person name="Bunk B."/>
            <person name="Jeske O."/>
            <person name="Meyerdierks A."/>
            <person name="Storesund J.E."/>
            <person name="Kallscheuer N."/>
            <person name="Luecker S."/>
            <person name="Lage O.M."/>
            <person name="Pohl T."/>
            <person name="Merkel B.J."/>
            <person name="Hornburger P."/>
            <person name="Mueller R.-W."/>
            <person name="Bruemmer F."/>
            <person name="Labrenz M."/>
            <person name="Spormann A.M."/>
            <person name="Op den Camp H."/>
            <person name="Overmann J."/>
            <person name="Amann R."/>
            <person name="Jetten M.S.M."/>
            <person name="Mascher T."/>
            <person name="Medema M.H."/>
            <person name="Devos D.P."/>
            <person name="Kaster A.-K."/>
            <person name="Ovreas L."/>
            <person name="Rohde M."/>
            <person name="Galperin M.Y."/>
            <person name="Jogler C."/>
        </authorList>
    </citation>
    <scope>NUCLEOTIDE SEQUENCE [LARGE SCALE GENOMIC DNA]</scope>
    <source>
        <strain evidence="12 13">I41</strain>
    </source>
</reference>
<sequence length="636" mass="67869">MPPVLHDARPRWLNQDVAIAILAATAIAAHLALRFLARWPGEWHGFDWATWPLLVALAFGAVPLLIGLARDVFRLKFGSDLLAGFSIVTAILLKEYLAGVLVVLMLSGGQALESYAVRKASSALGALARRMPTVVHRRREGQLEELAIEQACVGDLLVVFPHETCPVDGVVVEGRSEMNEAYLTGEPYLLAKVVGSAVLSGAVNGAGALTIRAEKRAVDSRYAKIMNVMRESEQHRPQLRRLGDQLGAFYTPVALAIAIAAWALSGEAVRFLAVLVVATPCPLLIAIPVAIIGSVSLAARRGIVIKDPAILEKLDGCRTAIFDKTGTLTYGEPQVTEILPAGDRTSDALLRAVASLERYSRHPLSGAILRAAEAANVELIDPAEVSERPGEGLRGIVDGKTVQVTSRKKLAAQSPELAEQVPRSSGGLECVILVDSQYAGALRFRDEPRSEGRSFIQHLKPQHAFTRMLIVSGDREEEVRYLADKVGISDVYASQSPEQKLALVRAETARAPTIFMGDGINDAPALTAATVGVAFGQTSDVTAEAAGAVIMDNELSRVDELFHIGARMRSIALQSAVGGMIVSVAAMLAAAAGYLPPVAGALLQELIDVVAVLNALRASWPPAALTDYKRTQARQT</sequence>
<dbReference type="SFLD" id="SFLDS00003">
    <property type="entry name" value="Haloacid_Dehalogenase"/>
    <property type="match status" value="1"/>
</dbReference>
<dbReference type="PRINTS" id="PR00119">
    <property type="entry name" value="CATATPASE"/>
</dbReference>
<dbReference type="GO" id="GO:0015086">
    <property type="term" value="F:cadmium ion transmembrane transporter activity"/>
    <property type="evidence" value="ECO:0007669"/>
    <property type="project" value="TreeGrafter"/>
</dbReference>
<dbReference type="OrthoDB" id="211392at2"/>
<feature type="transmembrane region" description="Helical" evidence="10">
    <location>
        <begin position="49"/>
        <end position="69"/>
    </location>
</feature>
<dbReference type="Gene3D" id="3.40.50.1000">
    <property type="entry name" value="HAD superfamily/HAD-like"/>
    <property type="match status" value="1"/>
</dbReference>
<dbReference type="NCBIfam" id="TIGR01494">
    <property type="entry name" value="ATPase_P-type"/>
    <property type="match status" value="1"/>
</dbReference>
<dbReference type="InterPro" id="IPR027256">
    <property type="entry name" value="P-typ_ATPase_IB"/>
</dbReference>
<dbReference type="InterPro" id="IPR008250">
    <property type="entry name" value="ATPase_P-typ_transduc_dom_A_sf"/>
</dbReference>
<feature type="transmembrane region" description="Helical" evidence="10">
    <location>
        <begin position="81"/>
        <end position="106"/>
    </location>
</feature>
<dbReference type="PANTHER" id="PTHR48085">
    <property type="entry name" value="CADMIUM/ZINC-TRANSPORTING ATPASE HMA2-RELATED"/>
    <property type="match status" value="1"/>
</dbReference>
<dbReference type="GO" id="GO:0046872">
    <property type="term" value="F:metal ion binding"/>
    <property type="evidence" value="ECO:0007669"/>
    <property type="project" value="UniProtKB-KW"/>
</dbReference>
<evidence type="ECO:0000256" key="3">
    <source>
        <dbReference type="ARBA" id="ARBA00022692"/>
    </source>
</evidence>
<dbReference type="Proteomes" id="UP000317909">
    <property type="component" value="Chromosome"/>
</dbReference>
<evidence type="ECO:0000256" key="5">
    <source>
        <dbReference type="ARBA" id="ARBA00022967"/>
    </source>
</evidence>
<dbReference type="SFLD" id="SFLDF00027">
    <property type="entry name" value="p-type_atpase"/>
    <property type="match status" value="1"/>
</dbReference>
<dbReference type="InterPro" id="IPR051014">
    <property type="entry name" value="Cation_Transport_ATPase_IB"/>
</dbReference>
<dbReference type="NCBIfam" id="TIGR01525">
    <property type="entry name" value="ATPase-IB_hvy"/>
    <property type="match status" value="1"/>
</dbReference>
<evidence type="ECO:0000256" key="9">
    <source>
        <dbReference type="ARBA" id="ARBA00047308"/>
    </source>
</evidence>
<evidence type="ECO:0000256" key="7">
    <source>
        <dbReference type="ARBA" id="ARBA00023136"/>
    </source>
</evidence>
<keyword evidence="10" id="KW-0067">ATP-binding</keyword>
<dbReference type="EC" id="7.2.2.12" evidence="8"/>
<evidence type="ECO:0000313" key="13">
    <source>
        <dbReference type="Proteomes" id="UP000317909"/>
    </source>
</evidence>
<keyword evidence="12" id="KW-0378">Hydrolase</keyword>
<dbReference type="AlphaFoldDB" id="A0A517TWI0"/>
<dbReference type="GO" id="GO:0016887">
    <property type="term" value="F:ATP hydrolysis activity"/>
    <property type="evidence" value="ECO:0007669"/>
    <property type="project" value="InterPro"/>
</dbReference>
<comment type="subcellular location">
    <subcellularLocation>
        <location evidence="10">Cell membrane</location>
    </subcellularLocation>
    <subcellularLocation>
        <location evidence="1">Membrane</location>
    </subcellularLocation>
</comment>
<evidence type="ECO:0000256" key="4">
    <source>
        <dbReference type="ARBA" id="ARBA00022723"/>
    </source>
</evidence>
<evidence type="ECO:0000256" key="6">
    <source>
        <dbReference type="ARBA" id="ARBA00022989"/>
    </source>
</evidence>
<dbReference type="Pfam" id="PF00702">
    <property type="entry name" value="Hydrolase"/>
    <property type="match status" value="1"/>
</dbReference>
<feature type="transmembrane region" description="Helical" evidence="10">
    <location>
        <begin position="271"/>
        <end position="299"/>
    </location>
</feature>
<evidence type="ECO:0000313" key="12">
    <source>
        <dbReference type="EMBL" id="QDT72724.1"/>
    </source>
</evidence>
<dbReference type="PROSITE" id="PS00154">
    <property type="entry name" value="ATPASE_E1_E2"/>
    <property type="match status" value="1"/>
</dbReference>
<comment type="catalytic activity">
    <reaction evidence="9">
        <text>Zn(2+)(in) + ATP + H2O = Zn(2+)(out) + ADP + phosphate + H(+)</text>
        <dbReference type="Rhea" id="RHEA:20621"/>
        <dbReference type="ChEBI" id="CHEBI:15377"/>
        <dbReference type="ChEBI" id="CHEBI:15378"/>
        <dbReference type="ChEBI" id="CHEBI:29105"/>
        <dbReference type="ChEBI" id="CHEBI:30616"/>
        <dbReference type="ChEBI" id="CHEBI:43474"/>
        <dbReference type="ChEBI" id="CHEBI:456216"/>
        <dbReference type="EC" id="7.2.2.12"/>
    </reaction>
</comment>
<dbReference type="KEGG" id="llh:I41_19060"/>
<gene>
    <name evidence="12" type="primary">cadA_2</name>
    <name evidence="12" type="ORF">I41_19060</name>
</gene>
<comment type="similarity">
    <text evidence="2 10">Belongs to the cation transport ATPase (P-type) (TC 3.A.3) family. Type IB subfamily.</text>
</comment>